<organism evidence="1 2">
    <name type="scientific">Paenibacillus violae</name>
    <dbReference type="NCBI Taxonomy" id="3077234"/>
    <lineage>
        <taxon>Bacteria</taxon>
        <taxon>Bacillati</taxon>
        <taxon>Bacillota</taxon>
        <taxon>Bacilli</taxon>
        <taxon>Bacillales</taxon>
        <taxon>Paenibacillaceae</taxon>
        <taxon>Paenibacillus</taxon>
    </lineage>
</organism>
<keyword evidence="2" id="KW-1185">Reference proteome</keyword>
<evidence type="ECO:0000313" key="1">
    <source>
        <dbReference type="EMBL" id="MDU0206278.1"/>
    </source>
</evidence>
<gene>
    <name evidence="1" type="ORF">RQP52_34975</name>
</gene>
<sequence length="114" mass="13277">MLKKLSLPEPGPFTQDWEYEVADDTRINEFLSFYESSSLNEEEKFALMIIIIGSINDAIEKTDVDESLLRKAKELLLKDIVIHTNTILYWSLENQDLEDCFAITPFIRCVKEMI</sequence>
<dbReference type="EMBL" id="JAWCUD010000022">
    <property type="protein sequence ID" value="MDU0206278.1"/>
    <property type="molecule type" value="Genomic_DNA"/>
</dbReference>
<comment type="caution">
    <text evidence="1">The sequence shown here is derived from an EMBL/GenBank/DDBJ whole genome shotgun (WGS) entry which is preliminary data.</text>
</comment>
<accession>A0ABU3RPR3</accession>
<protein>
    <submittedName>
        <fullName evidence="1">Uncharacterized protein</fullName>
    </submittedName>
</protein>
<reference evidence="1 2" key="1">
    <citation type="submission" date="2023-10" db="EMBL/GenBank/DDBJ databases">
        <title>Paenibacillus strain PFR10 Genome sequencing and assembly.</title>
        <authorList>
            <person name="Kim I."/>
        </authorList>
    </citation>
    <scope>NUCLEOTIDE SEQUENCE [LARGE SCALE GENOMIC DNA]</scope>
    <source>
        <strain evidence="1 2">PFR10</strain>
    </source>
</reference>
<evidence type="ECO:0000313" key="2">
    <source>
        <dbReference type="Proteomes" id="UP001260980"/>
    </source>
</evidence>
<proteinExistence type="predicted"/>
<name>A0ABU3RPR3_9BACL</name>
<dbReference type="Proteomes" id="UP001260980">
    <property type="component" value="Unassembled WGS sequence"/>
</dbReference>